<organism evidence="1 2">
    <name type="scientific">Metallococcus carri</name>
    <dbReference type="NCBI Taxonomy" id="1656884"/>
    <lineage>
        <taxon>Bacteria</taxon>
        <taxon>Bacillati</taxon>
        <taxon>Actinomycetota</taxon>
        <taxon>Actinomycetes</taxon>
        <taxon>Micrococcales</taxon>
        <taxon>Dermacoccaceae</taxon>
        <taxon>Metallococcus</taxon>
    </lineage>
</organism>
<evidence type="ECO:0000313" key="1">
    <source>
        <dbReference type="EMBL" id="NHN54786.1"/>
    </source>
</evidence>
<accession>A0A967AXG8</accession>
<dbReference type="EMBL" id="JAAOIV010000002">
    <property type="protein sequence ID" value="NHN54786.1"/>
    <property type="molecule type" value="Genomic_DNA"/>
</dbReference>
<evidence type="ECO:0000313" key="2">
    <source>
        <dbReference type="Proteomes" id="UP000744769"/>
    </source>
</evidence>
<dbReference type="RefSeq" id="WP_166193066.1">
    <property type="nucleotide sequence ID" value="NZ_JAAOIV010000002.1"/>
</dbReference>
<gene>
    <name evidence="1" type="ORF">G9U51_03185</name>
</gene>
<keyword evidence="2" id="KW-1185">Reference proteome</keyword>
<comment type="caution">
    <text evidence="1">The sequence shown here is derived from an EMBL/GenBank/DDBJ whole genome shotgun (WGS) entry which is preliminary data.</text>
</comment>
<protein>
    <submittedName>
        <fullName evidence="1">Uncharacterized protein</fullName>
    </submittedName>
</protein>
<proteinExistence type="predicted"/>
<name>A0A967AXG8_9MICO</name>
<dbReference type="AlphaFoldDB" id="A0A967AXG8"/>
<sequence>MNEDLPDDLMSTPVTPQTYADVVAHLVPEEDRVRGCVVLILIGADGLIRQPVLIEDAGPDDARHCGDFLAQLATLLAETDTFVLFARGRGGAAYLAHSDVWWERTLTEHLGDRVLAGYLAVPGEVCNLADFPRDLPETG</sequence>
<dbReference type="Proteomes" id="UP000744769">
    <property type="component" value="Unassembled WGS sequence"/>
</dbReference>
<reference evidence="1" key="1">
    <citation type="submission" date="2020-03" db="EMBL/GenBank/DDBJ databases">
        <title>Draft sequencing of Calidifontibacter sp. DB0510.</title>
        <authorList>
            <person name="Kim D.-U."/>
        </authorList>
    </citation>
    <scope>NUCLEOTIDE SEQUENCE</scope>
    <source>
        <strain evidence="1">DB0510</strain>
    </source>
</reference>